<gene>
    <name evidence="1" type="ORF">QUV96_08180</name>
</gene>
<name>A0ABT7UDB5_9FIRM</name>
<reference evidence="1" key="1">
    <citation type="submission" date="2023-06" db="EMBL/GenBank/DDBJ databases">
        <title>Identification and characterization of horizontal gene transfer across gut microbiota members of farm animals based on homology search.</title>
        <authorList>
            <person name="Schwarzerova J."/>
            <person name="Nykrynova M."/>
            <person name="Jureckova K."/>
            <person name="Cejkova D."/>
            <person name="Rychlik I."/>
        </authorList>
    </citation>
    <scope>NUCLEOTIDE SEQUENCE</scope>
    <source>
        <strain evidence="1">ET39</strain>
    </source>
</reference>
<dbReference type="Proteomes" id="UP001529340">
    <property type="component" value="Unassembled WGS sequence"/>
</dbReference>
<proteinExistence type="predicted"/>
<protein>
    <recommendedName>
        <fullName evidence="3">DUF3196 domain-containing protein</fullName>
    </recommendedName>
</protein>
<keyword evidence="2" id="KW-1185">Reference proteome</keyword>
<evidence type="ECO:0008006" key="3">
    <source>
        <dbReference type="Google" id="ProtNLM"/>
    </source>
</evidence>
<evidence type="ECO:0000313" key="1">
    <source>
        <dbReference type="EMBL" id="MDM8157612.1"/>
    </source>
</evidence>
<dbReference type="RefSeq" id="WP_289608057.1">
    <property type="nucleotide sequence ID" value="NZ_JAUDCG010000035.1"/>
</dbReference>
<dbReference type="EMBL" id="JAUDCG010000035">
    <property type="protein sequence ID" value="MDM8157612.1"/>
    <property type="molecule type" value="Genomic_DNA"/>
</dbReference>
<accession>A0ABT7UDB5</accession>
<dbReference type="SUPFAM" id="SSF116965">
    <property type="entry name" value="Hypothetical protein MPN330"/>
    <property type="match status" value="1"/>
</dbReference>
<evidence type="ECO:0000313" key="2">
    <source>
        <dbReference type="Proteomes" id="UP001529340"/>
    </source>
</evidence>
<sequence>MDSYYDTVIRQCETLMQEGSFKEAYQQLEEELSMPYIPKAAEEKIIALYNECRSTLRLSVQPSAVTKEIEELLKGSIDEQFSAVEQLRSSNIRNHLEVVQEALEINDNVWIKAFLIEALCEQNVSDEFRLEQEGLCYTFVPCALTLPQEQEAVHQSVALLREWLENENPSFLSLCVEALMQEAYLRLPMDIDETESIPLALAVVRYVFDAHQMPEAFTAFLKEKGLAFANGYELLLEKHDCSFG</sequence>
<organism evidence="1 2">
    <name type="scientific">Amedibacillus dolichus</name>
    <dbReference type="NCBI Taxonomy" id="31971"/>
    <lineage>
        <taxon>Bacteria</taxon>
        <taxon>Bacillati</taxon>
        <taxon>Bacillota</taxon>
        <taxon>Erysipelotrichia</taxon>
        <taxon>Erysipelotrichales</taxon>
        <taxon>Erysipelotrichaceae</taxon>
        <taxon>Amedibacillus</taxon>
    </lineage>
</organism>
<comment type="caution">
    <text evidence="1">The sequence shown here is derived from an EMBL/GenBank/DDBJ whole genome shotgun (WGS) entry which is preliminary data.</text>
</comment>
<reference evidence="1" key="2">
    <citation type="submission" date="2023-06" db="EMBL/GenBank/DDBJ databases">
        <authorList>
            <person name="Zeman M."/>
            <person name="Kubasova T."/>
            <person name="Jahodarova E."/>
            <person name="Nykrynova M."/>
            <person name="Rychlik I."/>
        </authorList>
    </citation>
    <scope>NUCLEOTIDE SEQUENCE</scope>
    <source>
        <strain evidence="1">ET39</strain>
    </source>
</reference>